<sequence length="118" mass="13148">MSHTLKIKTLLAMLPYREMRELSKDISSELKAEHAVPAETLSEVMSGLVDVPASQEADAEQDVLAKCFNRKRSFTIQPYENGFKIAAASLDSVIYAYNIREGISQMLDQIVAVEVLTK</sequence>
<organism evidence="1">
    <name type="scientific">marine sediment metagenome</name>
    <dbReference type="NCBI Taxonomy" id="412755"/>
    <lineage>
        <taxon>unclassified sequences</taxon>
        <taxon>metagenomes</taxon>
        <taxon>ecological metagenomes</taxon>
    </lineage>
</organism>
<reference evidence="1" key="1">
    <citation type="journal article" date="2015" name="Nature">
        <title>Complex archaea that bridge the gap between prokaryotes and eukaryotes.</title>
        <authorList>
            <person name="Spang A."/>
            <person name="Saw J.H."/>
            <person name="Jorgensen S.L."/>
            <person name="Zaremba-Niedzwiedzka K."/>
            <person name="Martijn J."/>
            <person name="Lind A.E."/>
            <person name="van Eijk R."/>
            <person name="Schleper C."/>
            <person name="Guy L."/>
            <person name="Ettema T.J."/>
        </authorList>
    </citation>
    <scope>NUCLEOTIDE SEQUENCE</scope>
</reference>
<dbReference type="EMBL" id="LAZR01008859">
    <property type="protein sequence ID" value="KKM76140.1"/>
    <property type="molecule type" value="Genomic_DNA"/>
</dbReference>
<accession>A0A0F9MHJ1</accession>
<comment type="caution">
    <text evidence="1">The sequence shown here is derived from an EMBL/GenBank/DDBJ whole genome shotgun (WGS) entry which is preliminary data.</text>
</comment>
<evidence type="ECO:0000313" key="1">
    <source>
        <dbReference type="EMBL" id="KKM76140.1"/>
    </source>
</evidence>
<proteinExistence type="predicted"/>
<name>A0A0F9MHJ1_9ZZZZ</name>
<protein>
    <submittedName>
        <fullName evidence="1">Uncharacterized protein</fullName>
    </submittedName>
</protein>
<dbReference type="AlphaFoldDB" id="A0A0F9MHJ1"/>
<gene>
    <name evidence="1" type="ORF">LCGC14_1383190</name>
</gene>